<dbReference type="InterPro" id="IPR007243">
    <property type="entry name" value="Atg6/Beclin"/>
</dbReference>
<dbReference type="Pfam" id="PF04111">
    <property type="entry name" value="APG6"/>
    <property type="match status" value="1"/>
</dbReference>
<dbReference type="Gene3D" id="1.10.418.40">
    <property type="entry name" value="Autophagy protein 6/Beclin 1"/>
    <property type="match status" value="1"/>
</dbReference>
<feature type="region of interest" description="Disordered" evidence="2">
    <location>
        <begin position="119"/>
        <end position="144"/>
    </location>
</feature>
<dbReference type="GO" id="GO:0034271">
    <property type="term" value="C:phosphatidylinositol 3-kinase complex, class III, type I"/>
    <property type="evidence" value="ECO:0007669"/>
    <property type="project" value="TreeGrafter"/>
</dbReference>
<feature type="region of interest" description="Disordered" evidence="2">
    <location>
        <begin position="515"/>
        <end position="556"/>
    </location>
</feature>
<dbReference type="InterPro" id="IPR040455">
    <property type="entry name" value="Atg6_BARA"/>
</dbReference>
<dbReference type="GO" id="GO:0000423">
    <property type="term" value="P:mitophagy"/>
    <property type="evidence" value="ECO:0007669"/>
    <property type="project" value="TreeGrafter"/>
</dbReference>
<dbReference type="EMBL" id="KV700150">
    <property type="protein sequence ID" value="OCF30410.1"/>
    <property type="molecule type" value="Genomic_DNA"/>
</dbReference>
<dbReference type="AlphaFoldDB" id="A0A1B9GH94"/>
<reference evidence="6" key="2">
    <citation type="submission" date="2013-12" db="EMBL/GenBank/DDBJ databases">
        <title>Evolution of pathogenesis and genome organization in the Tremellales.</title>
        <authorList>
            <person name="Cuomo C."/>
            <person name="Litvintseva A."/>
            <person name="Heitman J."/>
            <person name="Chen Y."/>
            <person name="Sun S."/>
            <person name="Springer D."/>
            <person name="Dromer F."/>
            <person name="Young S."/>
            <person name="Zeng Q."/>
            <person name="Chapman S."/>
            <person name="Gujja S."/>
            <person name="Saif S."/>
            <person name="Birren B."/>
        </authorList>
    </citation>
    <scope>NUCLEOTIDE SEQUENCE [LARGE SCALE GENOMIC DNA]</scope>
    <source>
        <strain evidence="6">BCC8398</strain>
    </source>
</reference>
<dbReference type="PANTHER" id="PTHR12768">
    <property type="entry name" value="BECLIN 1"/>
    <property type="match status" value="1"/>
</dbReference>
<dbReference type="GO" id="GO:0034272">
    <property type="term" value="C:phosphatidylinositol 3-kinase complex, class III, type II"/>
    <property type="evidence" value="ECO:0007669"/>
    <property type="project" value="TreeGrafter"/>
</dbReference>
<comment type="similarity">
    <text evidence="1">Belongs to the beclin family.</text>
</comment>
<dbReference type="Proteomes" id="UP000092666">
    <property type="component" value="Unassembled WGS sequence"/>
</dbReference>
<dbReference type="PANTHER" id="PTHR12768:SF4">
    <property type="entry name" value="BECLIN-1"/>
    <property type="match status" value="1"/>
</dbReference>
<dbReference type="GO" id="GO:0045324">
    <property type="term" value="P:late endosome to vacuole transport"/>
    <property type="evidence" value="ECO:0007669"/>
    <property type="project" value="TreeGrafter"/>
</dbReference>
<keyword evidence="6" id="KW-1185">Reference proteome</keyword>
<feature type="domain" description="Atg6 BARA" evidence="3">
    <location>
        <begin position="342"/>
        <end position="496"/>
    </location>
</feature>
<evidence type="ECO:0000313" key="6">
    <source>
        <dbReference type="Proteomes" id="UP000092666"/>
    </source>
</evidence>
<feature type="domain" description="Atg6/beclin coiled-coil" evidence="4">
    <location>
        <begin position="166"/>
        <end position="335"/>
    </location>
</feature>
<feature type="compositionally biased region" description="Polar residues" evidence="2">
    <location>
        <begin position="1"/>
        <end position="12"/>
    </location>
</feature>
<dbReference type="GO" id="GO:0000407">
    <property type="term" value="C:phagophore assembly site"/>
    <property type="evidence" value="ECO:0007669"/>
    <property type="project" value="TreeGrafter"/>
</dbReference>
<accession>A0A1B9GH94</accession>
<feature type="compositionally biased region" description="Low complexity" evidence="2">
    <location>
        <begin position="124"/>
        <end position="141"/>
    </location>
</feature>
<dbReference type="STRING" id="1296120.A0A1B9GH94"/>
<reference evidence="5 6" key="1">
    <citation type="submission" date="2013-07" db="EMBL/GenBank/DDBJ databases">
        <title>The Genome Sequence of Cryptococcus heveanensis BCC8398.</title>
        <authorList>
            <consortium name="The Broad Institute Genome Sequencing Platform"/>
            <person name="Cuomo C."/>
            <person name="Litvintseva A."/>
            <person name="Chen Y."/>
            <person name="Heitman J."/>
            <person name="Sun S."/>
            <person name="Springer D."/>
            <person name="Dromer F."/>
            <person name="Young S.K."/>
            <person name="Zeng Q."/>
            <person name="Gargeya S."/>
            <person name="Fitzgerald M."/>
            <person name="Abouelleil A."/>
            <person name="Alvarado L."/>
            <person name="Berlin A.M."/>
            <person name="Chapman S.B."/>
            <person name="Dewar J."/>
            <person name="Goldberg J."/>
            <person name="Griggs A."/>
            <person name="Gujja S."/>
            <person name="Hansen M."/>
            <person name="Howarth C."/>
            <person name="Imamovic A."/>
            <person name="Larimer J."/>
            <person name="McCowan C."/>
            <person name="Murphy C."/>
            <person name="Pearson M."/>
            <person name="Priest M."/>
            <person name="Roberts A."/>
            <person name="Saif S."/>
            <person name="Shea T."/>
            <person name="Sykes S."/>
            <person name="Wortman J."/>
            <person name="Nusbaum C."/>
            <person name="Birren B."/>
        </authorList>
    </citation>
    <scope>NUCLEOTIDE SEQUENCE [LARGE SCALE GENOMIC DNA]</scope>
    <source>
        <strain evidence="5 6">BCC8398</strain>
    </source>
</reference>
<gene>
    <name evidence="5" type="ORF">I316_07938</name>
</gene>
<organism evidence="5 6">
    <name type="scientific">Kwoniella heveanensis BCC8398</name>
    <dbReference type="NCBI Taxonomy" id="1296120"/>
    <lineage>
        <taxon>Eukaryota</taxon>
        <taxon>Fungi</taxon>
        <taxon>Dikarya</taxon>
        <taxon>Basidiomycota</taxon>
        <taxon>Agaricomycotina</taxon>
        <taxon>Tremellomycetes</taxon>
        <taxon>Tremellales</taxon>
        <taxon>Cryptococcaceae</taxon>
        <taxon>Kwoniella</taxon>
    </lineage>
</organism>
<feature type="compositionally biased region" description="Low complexity" evidence="2">
    <location>
        <begin position="515"/>
        <end position="525"/>
    </location>
</feature>
<feature type="compositionally biased region" description="Acidic residues" evidence="2">
    <location>
        <begin position="241"/>
        <end position="255"/>
    </location>
</feature>
<feature type="compositionally biased region" description="Polar residues" evidence="2">
    <location>
        <begin position="210"/>
        <end position="223"/>
    </location>
</feature>
<dbReference type="GO" id="GO:0000045">
    <property type="term" value="P:autophagosome assembly"/>
    <property type="evidence" value="ECO:0007669"/>
    <property type="project" value="TreeGrafter"/>
</dbReference>
<feature type="region of interest" description="Disordered" evidence="2">
    <location>
        <begin position="1"/>
        <end position="21"/>
    </location>
</feature>
<evidence type="ECO:0000313" key="5">
    <source>
        <dbReference type="EMBL" id="OCF30410.1"/>
    </source>
</evidence>
<evidence type="ECO:0000256" key="1">
    <source>
        <dbReference type="ARBA" id="ARBA00005965"/>
    </source>
</evidence>
<dbReference type="InterPro" id="IPR041691">
    <property type="entry name" value="Atg6/beclin_CC"/>
</dbReference>
<dbReference type="OrthoDB" id="20368at2759"/>
<proteinExistence type="inferred from homology"/>
<feature type="region of interest" description="Disordered" evidence="2">
    <location>
        <begin position="201"/>
        <end position="255"/>
    </location>
</feature>
<dbReference type="GO" id="GO:0006995">
    <property type="term" value="P:cellular response to nitrogen starvation"/>
    <property type="evidence" value="ECO:0007669"/>
    <property type="project" value="TreeGrafter"/>
</dbReference>
<name>A0A1B9GH94_9TREE</name>
<evidence type="ECO:0000259" key="4">
    <source>
        <dbReference type="Pfam" id="PF17675"/>
    </source>
</evidence>
<evidence type="ECO:0000256" key="2">
    <source>
        <dbReference type="SAM" id="MobiDB-lite"/>
    </source>
</evidence>
<dbReference type="GO" id="GO:0043548">
    <property type="term" value="F:phosphatidylinositol 3-kinase binding"/>
    <property type="evidence" value="ECO:0007669"/>
    <property type="project" value="TreeGrafter"/>
</dbReference>
<dbReference type="GO" id="GO:0030674">
    <property type="term" value="F:protein-macromolecule adaptor activity"/>
    <property type="evidence" value="ECO:0007669"/>
    <property type="project" value="TreeGrafter"/>
</dbReference>
<evidence type="ECO:0000259" key="3">
    <source>
        <dbReference type="Pfam" id="PF04111"/>
    </source>
</evidence>
<sequence length="603" mass="64595">MSRAIASSSKQPGGNAADPSYNCQKCHQPLLLDPSIHDITQSQYSLIASNLPKPAPTSTLPGLSKLASLPPSSHPAAQVWAEANGIAFPASSSSATSMGGGKGVLDSFILLSESALIPPPPDPSADATSSSPSISRNPNPNLIHKSDHIVSQLHAILSSNTPISHPLCKECTDYLSQEYRKKAEELAQERDAYISFKQSIQRNREKQLHSQRPNPSFSKSNSDPRFGLKTTAGESGKEDGSGLEDSEIEGSEEEWNELVKRRQELEREEEQLIAVLEAKEKELDAVREEEERVKEDEAEVDREETDYLLSHSALSIHLSHLNATLSTAQTHLLLSQSLLSHLESTNVYNDAFQIGHVPLDPSSHSGITVGTINGLRLGGRPTVEWEEINAAWGLVALCLDRVADKVGCQFQTYRIVPLGSYSRVEELPPSKNSYELYASSDITPARLLQNRRFNHAMVGVLDCLKQLVDFGKRYGKWTQGNTEIHKDKIGSYSIRLPGISSMPLGLPSMSMMGLGGSSSAANNNNSHHEDGSGSGRDAAHSKGSGSGSGGGADSTAEENWTRACRAVLVVLKSVLIAASEADRGAIVGVGAGVVRGGGGGGTK</sequence>
<dbReference type="Pfam" id="PF17675">
    <property type="entry name" value="APG6_N"/>
    <property type="match status" value="1"/>
</dbReference>
<protein>
    <submittedName>
        <fullName evidence="5">Beclin 1</fullName>
    </submittedName>
</protein>
<dbReference type="InterPro" id="IPR038274">
    <property type="entry name" value="Atg6/Beclin_C_sf"/>
</dbReference>